<name>A0A183JGD5_9TREM</name>
<evidence type="ECO:0000313" key="1">
    <source>
        <dbReference type="EMBL" id="VDO69702.1"/>
    </source>
</evidence>
<reference evidence="3" key="1">
    <citation type="submission" date="2016-06" db="UniProtKB">
        <authorList>
            <consortium name="WormBaseParasite"/>
        </authorList>
    </citation>
    <scope>IDENTIFICATION</scope>
</reference>
<protein>
    <submittedName>
        <fullName evidence="3">Dynein axonemal assembly factor 1 homolog</fullName>
    </submittedName>
</protein>
<sequence>MSVKVDIQSSNFCRINDESDQHKQLIPEDTISTVYNEQPNVKLDDNEKLANDSSDSLHEVLDDLNKFNDELKKSFNDSFSIDLSNLPYPPGYSIIKQNDSMINCENQYKESNEIEQENSKEPRMTKNFLKQHCAKNKLYQTPQLNDILYLHYNGKLCLC</sequence>
<dbReference type="EMBL" id="UZAK01001496">
    <property type="protein sequence ID" value="VDO69702.1"/>
    <property type="molecule type" value="Genomic_DNA"/>
</dbReference>
<proteinExistence type="predicted"/>
<dbReference type="Proteomes" id="UP000279833">
    <property type="component" value="Unassembled WGS sequence"/>
</dbReference>
<evidence type="ECO:0000313" key="3">
    <source>
        <dbReference type="WBParaSite" id="SCUD_0000175501-mRNA-1"/>
    </source>
</evidence>
<gene>
    <name evidence="1" type="ORF">SCUD_LOCUS1756</name>
</gene>
<dbReference type="WBParaSite" id="SCUD_0000175501-mRNA-1">
    <property type="protein sequence ID" value="SCUD_0000175501-mRNA-1"/>
    <property type="gene ID" value="SCUD_0000175501"/>
</dbReference>
<reference evidence="1 2" key="2">
    <citation type="submission" date="2018-11" db="EMBL/GenBank/DDBJ databases">
        <authorList>
            <consortium name="Pathogen Informatics"/>
        </authorList>
    </citation>
    <scope>NUCLEOTIDE SEQUENCE [LARGE SCALE GENOMIC DNA]</scope>
    <source>
        <strain evidence="1">Dakar</strain>
        <strain evidence="2">Dakar, Senegal</strain>
    </source>
</reference>
<keyword evidence="2" id="KW-1185">Reference proteome</keyword>
<accession>A0A183JGD5</accession>
<dbReference type="AlphaFoldDB" id="A0A183JGD5"/>
<dbReference type="STRING" id="6186.A0A183JGD5"/>
<organism evidence="3">
    <name type="scientific">Schistosoma curassoni</name>
    <dbReference type="NCBI Taxonomy" id="6186"/>
    <lineage>
        <taxon>Eukaryota</taxon>
        <taxon>Metazoa</taxon>
        <taxon>Spiralia</taxon>
        <taxon>Lophotrochozoa</taxon>
        <taxon>Platyhelminthes</taxon>
        <taxon>Trematoda</taxon>
        <taxon>Digenea</taxon>
        <taxon>Strigeidida</taxon>
        <taxon>Schistosomatoidea</taxon>
        <taxon>Schistosomatidae</taxon>
        <taxon>Schistosoma</taxon>
    </lineage>
</organism>
<evidence type="ECO:0000313" key="2">
    <source>
        <dbReference type="Proteomes" id="UP000279833"/>
    </source>
</evidence>